<evidence type="ECO:0000256" key="2">
    <source>
        <dbReference type="ARBA" id="ARBA00022490"/>
    </source>
</evidence>
<evidence type="ECO:0000313" key="10">
    <source>
        <dbReference type="Ensembl" id="ENSSFAP00005001460.1"/>
    </source>
</evidence>
<dbReference type="Gene3D" id="1.20.58.80">
    <property type="entry name" value="Phosphotransferase system, lactose/cellobiose-type IIA subunit"/>
    <property type="match status" value="1"/>
</dbReference>
<evidence type="ECO:0000256" key="6">
    <source>
        <dbReference type="ARBA" id="ARBA00023212"/>
    </source>
</evidence>
<proteinExistence type="predicted"/>
<reference evidence="10" key="1">
    <citation type="submission" date="2019-06" db="EMBL/GenBank/DDBJ databases">
        <authorList>
            <consortium name="Wellcome Sanger Institute Data Sharing"/>
        </authorList>
    </citation>
    <scope>NUCLEOTIDE SEQUENCE [LARGE SCALE GENOMIC DNA]</scope>
</reference>
<dbReference type="GO" id="GO:0000226">
    <property type="term" value="P:microtubule cytoskeleton organization"/>
    <property type="evidence" value="ECO:0007669"/>
    <property type="project" value="UniProtKB-ARBA"/>
</dbReference>
<evidence type="ECO:0000256" key="4">
    <source>
        <dbReference type="ARBA" id="ARBA00022741"/>
    </source>
</evidence>
<feature type="compositionally biased region" description="Low complexity" evidence="8">
    <location>
        <begin position="165"/>
        <end position="176"/>
    </location>
</feature>
<dbReference type="GO" id="GO:0016853">
    <property type="term" value="F:isomerase activity"/>
    <property type="evidence" value="ECO:0007669"/>
    <property type="project" value="UniProtKB-KW"/>
</dbReference>
<keyword evidence="11" id="KW-1185">Reference proteome</keyword>
<dbReference type="FunFam" id="1.20.58.80:FF:000003">
    <property type="entry name" value="Katanin p60 ATPase-containing subunit A1"/>
    <property type="match status" value="1"/>
</dbReference>
<protein>
    <submittedName>
        <fullName evidence="10">Katanin catalytic subunit A1</fullName>
    </submittedName>
</protein>
<accession>A0A672FBD6</accession>
<feature type="compositionally biased region" description="Basic and acidic residues" evidence="8">
    <location>
        <begin position="215"/>
        <end position="226"/>
    </location>
</feature>
<name>A0A672FBD6_SALFA</name>
<dbReference type="Ensembl" id="ENSSFAT00005001556.1">
    <property type="protein sequence ID" value="ENSSFAP00005001460.1"/>
    <property type="gene ID" value="ENSSFAG00005001044.1"/>
</dbReference>
<feature type="compositionally biased region" description="Low complexity" evidence="8">
    <location>
        <begin position="343"/>
        <end position="354"/>
    </location>
</feature>
<keyword evidence="7" id="KW-0413">Isomerase</keyword>
<evidence type="ECO:0000313" key="11">
    <source>
        <dbReference type="Proteomes" id="UP000472267"/>
    </source>
</evidence>
<keyword evidence="2" id="KW-0963">Cytoplasm</keyword>
<feature type="compositionally biased region" description="Basic and acidic residues" evidence="8">
    <location>
        <begin position="355"/>
        <end position="368"/>
    </location>
</feature>
<dbReference type="AlphaFoldDB" id="A0A672FBD6"/>
<dbReference type="GO" id="GO:0005874">
    <property type="term" value="C:microtubule"/>
    <property type="evidence" value="ECO:0007669"/>
    <property type="project" value="UniProtKB-KW"/>
</dbReference>
<evidence type="ECO:0000256" key="1">
    <source>
        <dbReference type="ARBA" id="ARBA00004245"/>
    </source>
</evidence>
<comment type="subcellular location">
    <subcellularLocation>
        <location evidence="1">Cytoplasm</location>
        <location evidence="1">Cytoskeleton</location>
    </subcellularLocation>
</comment>
<feature type="compositionally biased region" description="Basic and acidic residues" evidence="8">
    <location>
        <begin position="133"/>
        <end position="149"/>
    </location>
</feature>
<feature type="region of interest" description="Disordered" evidence="8">
    <location>
        <begin position="331"/>
        <end position="402"/>
    </location>
</feature>
<keyword evidence="6" id="KW-0206">Cytoskeleton</keyword>
<feature type="compositionally biased region" description="Basic and acidic residues" evidence="8">
    <location>
        <begin position="234"/>
        <end position="247"/>
    </location>
</feature>
<evidence type="ECO:0000259" key="9">
    <source>
        <dbReference type="Pfam" id="PF21126"/>
    </source>
</evidence>
<dbReference type="CDD" id="cd21748">
    <property type="entry name" value="Kp60-NTD"/>
    <property type="match status" value="1"/>
</dbReference>
<dbReference type="GO" id="GO:0005524">
    <property type="term" value="F:ATP binding"/>
    <property type="evidence" value="ECO:0007669"/>
    <property type="project" value="UniProtKB-KW"/>
</dbReference>
<organism evidence="10 11">
    <name type="scientific">Salarias fasciatus</name>
    <name type="common">Jewelled blenny</name>
    <name type="synonym">Blennius fasciatus</name>
    <dbReference type="NCBI Taxonomy" id="181472"/>
    <lineage>
        <taxon>Eukaryota</taxon>
        <taxon>Metazoa</taxon>
        <taxon>Chordata</taxon>
        <taxon>Craniata</taxon>
        <taxon>Vertebrata</taxon>
        <taxon>Euteleostomi</taxon>
        <taxon>Actinopterygii</taxon>
        <taxon>Neopterygii</taxon>
        <taxon>Teleostei</taxon>
        <taxon>Neoteleostei</taxon>
        <taxon>Acanthomorphata</taxon>
        <taxon>Ovalentaria</taxon>
        <taxon>Blenniimorphae</taxon>
        <taxon>Blenniiformes</taxon>
        <taxon>Blennioidei</taxon>
        <taxon>Blenniidae</taxon>
        <taxon>Salariinae</taxon>
        <taxon>Salarias</taxon>
    </lineage>
</organism>
<dbReference type="Proteomes" id="UP000472267">
    <property type="component" value="Chromosome 15"/>
</dbReference>
<feature type="region of interest" description="Disordered" evidence="8">
    <location>
        <begin position="94"/>
        <end position="282"/>
    </location>
</feature>
<feature type="compositionally biased region" description="Basic and acidic residues" evidence="8">
    <location>
        <begin position="189"/>
        <end position="202"/>
    </location>
</feature>
<evidence type="ECO:0000256" key="7">
    <source>
        <dbReference type="ARBA" id="ARBA00023235"/>
    </source>
</evidence>
<keyword evidence="3" id="KW-0493">Microtubule</keyword>
<evidence type="ECO:0000256" key="8">
    <source>
        <dbReference type="SAM" id="MobiDB-lite"/>
    </source>
</evidence>
<keyword evidence="4" id="KW-0547">Nucleotide-binding</keyword>
<keyword evidence="5" id="KW-0067">ATP-binding</keyword>
<feature type="compositionally biased region" description="Basic residues" evidence="8">
    <location>
        <begin position="150"/>
        <end position="161"/>
    </location>
</feature>
<evidence type="ECO:0000256" key="3">
    <source>
        <dbReference type="ARBA" id="ARBA00022701"/>
    </source>
</evidence>
<reference evidence="10" key="3">
    <citation type="submission" date="2025-09" db="UniProtKB">
        <authorList>
            <consortium name="Ensembl"/>
        </authorList>
    </citation>
    <scope>IDENTIFICATION</scope>
</reference>
<dbReference type="Pfam" id="PF21126">
    <property type="entry name" value="KATNA1_MIT"/>
    <property type="match status" value="1"/>
</dbReference>
<feature type="domain" description="Katanin p60 ATPase-containing subunit A1 MIT" evidence="9">
    <location>
        <begin position="6"/>
        <end position="69"/>
    </location>
</feature>
<sequence>MSLRDISEDLRLAREYALLGNYASASVLYRGLLEQIKKYAYTVRDTSFHQRWQQWWQEVSEENRQLQEIMSVLETFQQGTTVAKSSSFDDMEIRSVHAEPRRPSNVYKESKPANNRLSANVRPQQKNSPRGANGDRAKPNKAKDKERGRPGRAGRPARPRMTRWVGVESGAGSGAVRESEVTGLLLVSEQRRSGEGSEEVRRHGLRPGPGGGAGEGHHFPEPQRDVGRHRRSGRRQEAPEGGRRAAHVDAGVFQRHPETLEGSADGGTSGHRKDPPGQSRGHRVQDHLLQRVVLHPHVQVPRRVGEAGAAPLRDGSFLCAHDHLHRRDRLHVQPQRNLGGARGQPQGQGRAAGADGRRGRSLGERGPVEDGDGAGRHQLPLGHRRGAEEAAGEEDLHPAALR</sequence>
<dbReference type="InterPro" id="IPR048611">
    <property type="entry name" value="KATNA1_MIT"/>
</dbReference>
<reference evidence="10" key="2">
    <citation type="submission" date="2025-08" db="UniProtKB">
        <authorList>
            <consortium name="Ensembl"/>
        </authorList>
    </citation>
    <scope>IDENTIFICATION</scope>
</reference>
<evidence type="ECO:0000256" key="5">
    <source>
        <dbReference type="ARBA" id="ARBA00022840"/>
    </source>
</evidence>
<feature type="compositionally biased region" description="Polar residues" evidence="8">
    <location>
        <begin position="112"/>
        <end position="130"/>
    </location>
</feature>
<gene>
    <name evidence="10" type="primary">katna1</name>
</gene>